<evidence type="ECO:0000259" key="3">
    <source>
        <dbReference type="Pfam" id="PF02244"/>
    </source>
</evidence>
<dbReference type="AlphaFoldDB" id="A0A922M790"/>
<sequence length="107" mass="12307">MTCYGLYKVSVKTTDQVELVNYLSKALDLDVWSHAIPGHDGQVLVPKDKKPLFQNELKAAGVEFQIESDNIKEFEETFYRIFAPLSDLLLTMSDCCPHKIRQYYDSD</sequence>
<feature type="domain" description="Carboxypeptidase activation peptide" evidence="3">
    <location>
        <begin position="7"/>
        <end position="73"/>
    </location>
</feature>
<dbReference type="Pfam" id="PF02244">
    <property type="entry name" value="Propep_M14"/>
    <property type="match status" value="1"/>
</dbReference>
<name>A0A922M790_SPOEX</name>
<dbReference type="GO" id="GO:0046872">
    <property type="term" value="F:metal ion binding"/>
    <property type="evidence" value="ECO:0007669"/>
    <property type="project" value="UniProtKB-KW"/>
</dbReference>
<dbReference type="InterPro" id="IPR003146">
    <property type="entry name" value="M14A_act_pep"/>
</dbReference>
<reference evidence="4" key="1">
    <citation type="journal article" date="2021" name="G3 (Bethesda)">
        <title>Genome and transcriptome analysis of the beet armyworm Spodoptera exigua reveals targets for pest control. .</title>
        <authorList>
            <person name="Simon S."/>
            <person name="Breeschoten T."/>
            <person name="Jansen H.J."/>
            <person name="Dirks R.P."/>
            <person name="Schranz M.E."/>
            <person name="Ros V.I.D."/>
        </authorList>
    </citation>
    <scope>NUCLEOTIDE SEQUENCE</scope>
    <source>
        <strain evidence="4">TB_SE_WUR_2020</strain>
    </source>
</reference>
<comment type="caution">
    <text evidence="4">The sequence shown here is derived from an EMBL/GenBank/DDBJ whole genome shotgun (WGS) entry which is preliminary data.</text>
</comment>
<evidence type="ECO:0000256" key="1">
    <source>
        <dbReference type="ARBA" id="ARBA00022723"/>
    </source>
</evidence>
<dbReference type="Proteomes" id="UP000814243">
    <property type="component" value="Unassembled WGS sequence"/>
</dbReference>
<dbReference type="Gene3D" id="3.30.70.340">
    <property type="entry name" value="Metallocarboxypeptidase-like"/>
    <property type="match status" value="1"/>
</dbReference>
<dbReference type="InterPro" id="IPR036990">
    <property type="entry name" value="M14A-like_propep"/>
</dbReference>
<organism evidence="4 5">
    <name type="scientific">Spodoptera exigua</name>
    <name type="common">Beet armyworm</name>
    <name type="synonym">Noctua fulgens</name>
    <dbReference type="NCBI Taxonomy" id="7107"/>
    <lineage>
        <taxon>Eukaryota</taxon>
        <taxon>Metazoa</taxon>
        <taxon>Ecdysozoa</taxon>
        <taxon>Arthropoda</taxon>
        <taxon>Hexapoda</taxon>
        <taxon>Insecta</taxon>
        <taxon>Pterygota</taxon>
        <taxon>Neoptera</taxon>
        <taxon>Endopterygota</taxon>
        <taxon>Lepidoptera</taxon>
        <taxon>Glossata</taxon>
        <taxon>Ditrysia</taxon>
        <taxon>Noctuoidea</taxon>
        <taxon>Noctuidae</taxon>
        <taxon>Amphipyrinae</taxon>
        <taxon>Spodoptera</taxon>
    </lineage>
</organism>
<proteinExistence type="predicted"/>
<gene>
    <name evidence="4" type="ORF">HF086_003734</name>
</gene>
<dbReference type="SUPFAM" id="SSF54897">
    <property type="entry name" value="Protease propeptides/inhibitors"/>
    <property type="match status" value="1"/>
</dbReference>
<protein>
    <recommendedName>
        <fullName evidence="3">Carboxypeptidase activation peptide domain-containing protein</fullName>
    </recommendedName>
</protein>
<keyword evidence="1" id="KW-0479">Metal-binding</keyword>
<evidence type="ECO:0000256" key="2">
    <source>
        <dbReference type="ARBA" id="ARBA00022833"/>
    </source>
</evidence>
<accession>A0A922M790</accession>
<evidence type="ECO:0000313" key="5">
    <source>
        <dbReference type="Proteomes" id="UP000814243"/>
    </source>
</evidence>
<dbReference type="EMBL" id="JACEFF010000767">
    <property type="protein sequence ID" value="KAH9631298.1"/>
    <property type="molecule type" value="Genomic_DNA"/>
</dbReference>
<keyword evidence="2" id="KW-0862">Zinc</keyword>
<evidence type="ECO:0000313" key="4">
    <source>
        <dbReference type="EMBL" id="KAH9631298.1"/>
    </source>
</evidence>